<name>A0A0J1FLE4_9BURK</name>
<dbReference type="InterPro" id="IPR025421">
    <property type="entry name" value="DUF4148"/>
</dbReference>
<evidence type="ECO:0000313" key="2">
    <source>
        <dbReference type="EMBL" id="KLU20533.1"/>
    </source>
</evidence>
<comment type="caution">
    <text evidence="2">The sequence shown here is derived from an EMBL/GenBank/DDBJ whole genome shotgun (WGS) entry which is preliminary data.</text>
</comment>
<keyword evidence="3" id="KW-1185">Reference proteome</keyword>
<feature type="compositionally biased region" description="Polar residues" evidence="1">
    <location>
        <begin position="1"/>
        <end position="19"/>
    </location>
</feature>
<reference evidence="2 3" key="1">
    <citation type="journal article" date="2015" name="Genome Announc.">
        <title>Draft Genome Sequence of Burkholderia sp. Strain PML1(12), an Ectomycorrhizosphere-Inhabiting Bacterium with Effective Mineral-Weathering Ability.</title>
        <authorList>
            <person name="Uroz S."/>
            <person name="Oger P."/>
        </authorList>
    </citation>
    <scope>NUCLEOTIDE SEQUENCE [LARGE SCALE GENOMIC DNA]</scope>
    <source>
        <strain evidence="3">PML1(12)</strain>
    </source>
</reference>
<dbReference type="Pfam" id="PF13663">
    <property type="entry name" value="DUF4148"/>
    <property type="match status" value="1"/>
</dbReference>
<protein>
    <recommendedName>
        <fullName evidence="4">DUF4148 domain-containing protein</fullName>
    </recommendedName>
</protein>
<gene>
    <name evidence="2" type="ORF">EOS_41085</name>
</gene>
<evidence type="ECO:0000256" key="1">
    <source>
        <dbReference type="SAM" id="MobiDB-lite"/>
    </source>
</evidence>
<dbReference type="PATRIC" id="fig|908627.4.peg.9234"/>
<dbReference type="EMBL" id="AEJF01000251">
    <property type="protein sequence ID" value="KLU20533.1"/>
    <property type="molecule type" value="Genomic_DNA"/>
</dbReference>
<sequence>MTSSTSHSQQTVLANNADSESVVRGTNADGHLNVDGSAGFTKTRAQVRAELLEAERAGTVPIHRNDYPPSAETIAHNRARFQQVERGWRTGDQTTASAQ</sequence>
<feature type="region of interest" description="Disordered" evidence="1">
    <location>
        <begin position="1"/>
        <end position="41"/>
    </location>
</feature>
<organism evidence="2 3">
    <name type="scientific">Caballeronia mineralivorans PML1(12)</name>
    <dbReference type="NCBI Taxonomy" id="908627"/>
    <lineage>
        <taxon>Bacteria</taxon>
        <taxon>Pseudomonadati</taxon>
        <taxon>Pseudomonadota</taxon>
        <taxon>Betaproteobacteria</taxon>
        <taxon>Burkholderiales</taxon>
        <taxon>Burkholderiaceae</taxon>
        <taxon>Caballeronia</taxon>
    </lineage>
</organism>
<dbReference type="Proteomes" id="UP000035963">
    <property type="component" value="Unassembled WGS sequence"/>
</dbReference>
<evidence type="ECO:0008006" key="4">
    <source>
        <dbReference type="Google" id="ProtNLM"/>
    </source>
</evidence>
<accession>A0A0J1FLE4</accession>
<proteinExistence type="predicted"/>
<dbReference type="AlphaFoldDB" id="A0A0J1FLE4"/>
<evidence type="ECO:0000313" key="3">
    <source>
        <dbReference type="Proteomes" id="UP000035963"/>
    </source>
</evidence>